<comment type="caution">
    <text evidence="2">The sequence shown here is derived from an EMBL/GenBank/DDBJ whole genome shotgun (WGS) entry which is preliminary data.</text>
</comment>
<accession>A0ABT1QZS7</accession>
<feature type="transmembrane region" description="Helical" evidence="1">
    <location>
        <begin position="6"/>
        <end position="23"/>
    </location>
</feature>
<protein>
    <submittedName>
        <fullName evidence="2">DUF599 domain-containing protein</fullName>
    </submittedName>
</protein>
<organism evidence="2 3">
    <name type="scientific">Shinella lacus</name>
    <dbReference type="NCBI Taxonomy" id="2654216"/>
    <lineage>
        <taxon>Bacteria</taxon>
        <taxon>Pseudomonadati</taxon>
        <taxon>Pseudomonadota</taxon>
        <taxon>Alphaproteobacteria</taxon>
        <taxon>Hyphomicrobiales</taxon>
        <taxon>Rhizobiaceae</taxon>
        <taxon>Shinella</taxon>
    </lineage>
</organism>
<gene>
    <name evidence="2" type="ORF">GB927_000115</name>
</gene>
<proteinExistence type="predicted"/>
<dbReference type="RefSeq" id="WP_256114444.1">
    <property type="nucleotide sequence ID" value="NZ_WHSB02000001.1"/>
</dbReference>
<reference evidence="2" key="1">
    <citation type="submission" date="2021-07" db="EMBL/GenBank/DDBJ databases">
        <title>Shinella sp. nov., a novel member of the genus Shinella from water.</title>
        <authorList>
            <person name="Deng Y."/>
        </authorList>
    </citation>
    <scope>NUCLEOTIDE SEQUENCE</scope>
    <source>
        <strain evidence="2">CPCC 100929</strain>
    </source>
</reference>
<dbReference type="Proteomes" id="UP000996601">
    <property type="component" value="Unassembled WGS sequence"/>
</dbReference>
<evidence type="ECO:0000256" key="1">
    <source>
        <dbReference type="SAM" id="Phobius"/>
    </source>
</evidence>
<keyword evidence="1" id="KW-0812">Transmembrane</keyword>
<dbReference type="InterPro" id="IPR006747">
    <property type="entry name" value="DUF599"/>
</dbReference>
<evidence type="ECO:0000313" key="3">
    <source>
        <dbReference type="Proteomes" id="UP000996601"/>
    </source>
</evidence>
<feature type="transmembrane region" description="Helical" evidence="1">
    <location>
        <begin position="180"/>
        <end position="209"/>
    </location>
</feature>
<evidence type="ECO:0000313" key="2">
    <source>
        <dbReference type="EMBL" id="MCQ4628413.1"/>
    </source>
</evidence>
<dbReference type="EMBL" id="WHSB02000001">
    <property type="protein sequence ID" value="MCQ4628413.1"/>
    <property type="molecule type" value="Genomic_DNA"/>
</dbReference>
<sequence length="234" mass="25962">MPLEDIGAIAFFLLVWVSLEPWLEYTKRKNSIPRNMEAIRRAWMREVLTRDTNFIGDAAILGHTINSASFFASANLLVIMAVVGSLSIDPASFSKTGLIATFAGDTPAWLLQTKILLVFGTLLRGLSDFVWAVRQLNYCLAAIGSSPSKNEDRDLDAWTDALTSVVNPALRTFSKGVRSYYFTFAAILWFLGPWVFCVGTLLSASLMVWRHTSSRTAHGLSRIHDLIEAQKGKS</sequence>
<feature type="transmembrane region" description="Helical" evidence="1">
    <location>
        <begin position="108"/>
        <end position="126"/>
    </location>
</feature>
<name>A0ABT1QZS7_9HYPH</name>
<keyword evidence="3" id="KW-1185">Reference proteome</keyword>
<keyword evidence="1" id="KW-0472">Membrane</keyword>
<feature type="transmembrane region" description="Helical" evidence="1">
    <location>
        <begin position="70"/>
        <end position="88"/>
    </location>
</feature>
<dbReference type="Pfam" id="PF04654">
    <property type="entry name" value="DUF599"/>
    <property type="match status" value="1"/>
</dbReference>
<keyword evidence="1" id="KW-1133">Transmembrane helix</keyword>